<reference evidence="1 2" key="1">
    <citation type="submission" date="2023-07" db="EMBL/GenBank/DDBJ databases">
        <title>Genomic Encyclopedia of Type Strains, Phase IV (KMG-IV): sequencing the most valuable type-strain genomes for metagenomic binning, comparative biology and taxonomic classification.</title>
        <authorList>
            <person name="Goeker M."/>
        </authorList>
    </citation>
    <scope>NUCLEOTIDE SEQUENCE [LARGE SCALE GENOMIC DNA]</scope>
    <source>
        <strain evidence="1 2">DSM 29005</strain>
    </source>
</reference>
<name>A0ABT9ZHH9_9BACI</name>
<sequence>MSFLNKVKDFFSTHQETREKHYNPNLQSHYYKLTYKKAVQSVKELIEQTPGMTITSISEERGEMSVNITSPRKAFLVVTIVSVRPIETAVDFTVTTDTFLPTDFGYSRKVILNLYSKLDKKENFIGTSRSN</sequence>
<dbReference type="EMBL" id="JAUSUD010000009">
    <property type="protein sequence ID" value="MDQ0231003.1"/>
    <property type="molecule type" value="Genomic_DNA"/>
</dbReference>
<gene>
    <name evidence="1" type="ORF">J2S19_002264</name>
</gene>
<accession>A0ABT9ZHH9</accession>
<dbReference type="Proteomes" id="UP001234495">
    <property type="component" value="Unassembled WGS sequence"/>
</dbReference>
<evidence type="ECO:0000313" key="1">
    <source>
        <dbReference type="EMBL" id="MDQ0231003.1"/>
    </source>
</evidence>
<comment type="caution">
    <text evidence="1">The sequence shown here is derived from an EMBL/GenBank/DDBJ whole genome shotgun (WGS) entry which is preliminary data.</text>
</comment>
<organism evidence="1 2">
    <name type="scientific">Metabacillus malikii</name>
    <dbReference type="NCBI Taxonomy" id="1504265"/>
    <lineage>
        <taxon>Bacteria</taxon>
        <taxon>Bacillati</taxon>
        <taxon>Bacillota</taxon>
        <taxon>Bacilli</taxon>
        <taxon>Bacillales</taxon>
        <taxon>Bacillaceae</taxon>
        <taxon>Metabacillus</taxon>
    </lineage>
</organism>
<proteinExistence type="predicted"/>
<evidence type="ECO:0008006" key="3">
    <source>
        <dbReference type="Google" id="ProtNLM"/>
    </source>
</evidence>
<keyword evidence="2" id="KW-1185">Reference proteome</keyword>
<protein>
    <recommendedName>
        <fullName evidence="3">Cytosolic protein</fullName>
    </recommendedName>
</protein>
<evidence type="ECO:0000313" key="2">
    <source>
        <dbReference type="Proteomes" id="UP001234495"/>
    </source>
</evidence>
<dbReference type="RefSeq" id="WP_307341256.1">
    <property type="nucleotide sequence ID" value="NZ_JAUSUD010000009.1"/>
</dbReference>